<dbReference type="GO" id="GO:0016301">
    <property type="term" value="F:kinase activity"/>
    <property type="evidence" value="ECO:0007669"/>
    <property type="project" value="UniProtKB-KW"/>
</dbReference>
<reference evidence="5 6" key="1">
    <citation type="submission" date="2018-03" db="EMBL/GenBank/DDBJ databases">
        <authorList>
            <person name="Guldener U."/>
        </authorList>
    </citation>
    <scope>NUCLEOTIDE SEQUENCE [LARGE SCALE GENOMIC DNA]</scope>
    <source>
        <strain evidence="5 6">DAOM196992</strain>
    </source>
</reference>
<protein>
    <recommendedName>
        <fullName evidence="3">Casein kinase II subunit beta</fullName>
        <shortName evidence="3">CK II beta</shortName>
    </recommendedName>
</protein>
<dbReference type="FunFam" id="2.20.25.20:FF:000001">
    <property type="entry name" value="Casein kinase II subunit beta"/>
    <property type="match status" value="1"/>
</dbReference>
<dbReference type="SMART" id="SM01085">
    <property type="entry name" value="CK_II_beta"/>
    <property type="match status" value="1"/>
</dbReference>
<comment type="function">
    <text evidence="2 3">Regulatory subunit of casein kinase II/CK2. As part of the kinase complex regulates the basal catalytic activity of the alpha subunit a constitutively active serine/threonine-protein kinase that phosphorylates a large number of substrates containing acidic residues C-terminal to the phosphorylated serine or threonine.</text>
</comment>
<dbReference type="GO" id="GO:0005737">
    <property type="term" value="C:cytoplasm"/>
    <property type="evidence" value="ECO:0007669"/>
    <property type="project" value="TreeGrafter"/>
</dbReference>
<dbReference type="AlphaFoldDB" id="A0A5C3F903"/>
<dbReference type="InterPro" id="IPR035991">
    <property type="entry name" value="Casein_kinase_II_beta-like"/>
</dbReference>
<dbReference type="SUPFAM" id="SSF57798">
    <property type="entry name" value="Casein kinase II beta subunit"/>
    <property type="match status" value="1"/>
</dbReference>
<dbReference type="EMBL" id="OOIP01000016">
    <property type="protein sequence ID" value="SPO39851.1"/>
    <property type="molecule type" value="Genomic_DNA"/>
</dbReference>
<dbReference type="GO" id="GO:0019887">
    <property type="term" value="F:protein kinase regulator activity"/>
    <property type="evidence" value="ECO:0007669"/>
    <property type="project" value="InterPro"/>
</dbReference>
<dbReference type="GO" id="GO:0034456">
    <property type="term" value="C:UTP-C complex"/>
    <property type="evidence" value="ECO:0007669"/>
    <property type="project" value="TreeGrafter"/>
</dbReference>
<feature type="region of interest" description="Disordered" evidence="4">
    <location>
        <begin position="1"/>
        <end position="58"/>
    </location>
</feature>
<dbReference type="GO" id="GO:0005956">
    <property type="term" value="C:protein kinase CK2 complex"/>
    <property type="evidence" value="ECO:0007669"/>
    <property type="project" value="UniProtKB-UniRule"/>
</dbReference>
<dbReference type="Pfam" id="PF01214">
    <property type="entry name" value="CK_II_beta"/>
    <property type="match status" value="1"/>
</dbReference>
<dbReference type="FunFam" id="1.10.1820.10:FF:000004">
    <property type="entry name" value="Casein kinase II subunit beta"/>
    <property type="match status" value="1"/>
</dbReference>
<dbReference type="PANTHER" id="PTHR11740:SF0">
    <property type="entry name" value="CASEIN KINASE II SUBUNIT BETA"/>
    <property type="match status" value="1"/>
</dbReference>
<keyword evidence="6" id="KW-1185">Reference proteome</keyword>
<dbReference type="Gene3D" id="2.20.25.20">
    <property type="match status" value="1"/>
</dbReference>
<name>A0A5C3F903_9BASI</name>
<dbReference type="PROSITE" id="PS01101">
    <property type="entry name" value="CK2_BETA"/>
    <property type="match status" value="1"/>
</dbReference>
<proteinExistence type="inferred from homology"/>
<dbReference type="PRINTS" id="PR00472">
    <property type="entry name" value="CASNKINASEII"/>
</dbReference>
<accession>A0A5C3F903</accession>
<dbReference type="InterPro" id="IPR000704">
    <property type="entry name" value="Casein_kinase_II_reg-sub"/>
</dbReference>
<comment type="similarity">
    <text evidence="1 3">Belongs to the casein kinase 2 subunit beta family.</text>
</comment>
<evidence type="ECO:0000313" key="5">
    <source>
        <dbReference type="EMBL" id="SPO39851.1"/>
    </source>
</evidence>
<evidence type="ECO:0000256" key="1">
    <source>
        <dbReference type="ARBA" id="ARBA00006941"/>
    </source>
</evidence>
<keyword evidence="5" id="KW-0808">Transferase</keyword>
<dbReference type="OrthoDB" id="2275560at2759"/>
<feature type="compositionally biased region" description="Low complexity" evidence="4">
    <location>
        <begin position="1"/>
        <end position="18"/>
    </location>
</feature>
<evidence type="ECO:0000256" key="4">
    <source>
        <dbReference type="SAM" id="MobiDB-lite"/>
    </source>
</evidence>
<dbReference type="Gene3D" id="1.10.1820.10">
    <property type="entry name" value="protein kinase ck2 holoenzyme, chain C, domain 1"/>
    <property type="match status" value="1"/>
</dbReference>
<evidence type="ECO:0000256" key="3">
    <source>
        <dbReference type="RuleBase" id="RU361268"/>
    </source>
</evidence>
<feature type="region of interest" description="Disordered" evidence="4">
    <location>
        <begin position="387"/>
        <end position="423"/>
    </location>
</feature>
<dbReference type="PANTHER" id="PTHR11740">
    <property type="entry name" value="CASEIN KINASE II SUBUNIT BETA"/>
    <property type="match status" value="1"/>
</dbReference>
<comment type="subunit">
    <text evidence="3">Tetramer of two alpha and two beta subunits.</text>
</comment>
<evidence type="ECO:0000313" key="6">
    <source>
        <dbReference type="Proteomes" id="UP000323386"/>
    </source>
</evidence>
<feature type="compositionally biased region" description="Acidic residues" evidence="4">
    <location>
        <begin position="31"/>
        <end position="58"/>
    </location>
</feature>
<organism evidence="5 6">
    <name type="scientific">Pseudozyma flocculosa</name>
    <dbReference type="NCBI Taxonomy" id="84751"/>
    <lineage>
        <taxon>Eukaryota</taxon>
        <taxon>Fungi</taxon>
        <taxon>Dikarya</taxon>
        <taxon>Basidiomycota</taxon>
        <taxon>Ustilaginomycotina</taxon>
        <taxon>Ustilaginomycetes</taxon>
        <taxon>Ustilaginales</taxon>
        <taxon>Ustilaginaceae</taxon>
        <taxon>Pseudozyma</taxon>
    </lineage>
</organism>
<gene>
    <name evidence="5" type="ORF">PSFLO_05332</name>
</gene>
<evidence type="ECO:0000256" key="2">
    <source>
        <dbReference type="ARBA" id="ARBA00045899"/>
    </source>
</evidence>
<sequence length="423" mass="45316">MAARRPSAGAPAADPADVAGRDVEARGTNMLEDDPLRDDDEVQDIQQQEADEDDEEEEEDVLVEYDDGLDIYESGSVSGSTETLTWISWFCALQGHEYYAEVTEDFIEDDFNLTGLSALVPFYKEALEMILDVEPPEEDSLKIPDVSIVESSAELLYGLIHQRYILTRQGLQQMVEKYEAGHFGYCPRVFCHSHPVLPCGRSDLPGLDTVKLFCPNCIDQYSPPSSRYHGVDGAFFGTTFPHLFFQTYRDLAPSPIAPRGSNALSLNATQARPADGTAAADGSGAGADGQAVEDNAGAGAGAAADAVAEVTAEAEERAALMARMTLRPEQLGRKVANARIYTPRIYGFRVSEHAKSGPRMRWMRMRPESLEELELGAAPAIADGSVAVPTQQASATATPTPTTTAPAPAEGAAPSLAAGGARG</sequence>
<keyword evidence="5" id="KW-0418">Kinase</keyword>
<dbReference type="Proteomes" id="UP000323386">
    <property type="component" value="Unassembled WGS sequence"/>
</dbReference>
<dbReference type="InterPro" id="IPR016149">
    <property type="entry name" value="Casein_kin_II_reg-sub_N"/>
</dbReference>
<dbReference type="GO" id="GO:0006359">
    <property type="term" value="P:regulation of transcription by RNA polymerase III"/>
    <property type="evidence" value="ECO:0007669"/>
    <property type="project" value="TreeGrafter"/>
</dbReference>